<dbReference type="Proteomes" id="UP000183750">
    <property type="component" value="Unassembled WGS sequence"/>
</dbReference>
<evidence type="ECO:0000256" key="1">
    <source>
        <dbReference type="ARBA" id="ARBA00010759"/>
    </source>
</evidence>
<dbReference type="GO" id="GO:0006412">
    <property type="term" value="P:translation"/>
    <property type="evidence" value="ECO:0007669"/>
    <property type="project" value="UniProtKB-UniRule"/>
</dbReference>
<dbReference type="PANTHER" id="PTHR10458:SF2">
    <property type="entry name" value="PEPTIDE DEFORMYLASE, MITOCHONDRIAL"/>
    <property type="match status" value="1"/>
</dbReference>
<dbReference type="NCBIfam" id="TIGR00079">
    <property type="entry name" value="pept_deformyl"/>
    <property type="match status" value="1"/>
</dbReference>
<dbReference type="OrthoDB" id="9804313at2"/>
<keyword evidence="5 6" id="KW-0408">Iron</keyword>
<feature type="active site" evidence="6">
    <location>
        <position position="142"/>
    </location>
</feature>
<keyword evidence="4 6" id="KW-0648">Protein biosynthesis</keyword>
<accession>A0A1H4LDF0</accession>
<evidence type="ECO:0000313" key="8">
    <source>
        <dbReference type="Proteomes" id="UP000183750"/>
    </source>
</evidence>
<dbReference type="HAMAP" id="MF_00163">
    <property type="entry name" value="Pep_deformylase"/>
    <property type="match status" value="1"/>
</dbReference>
<evidence type="ECO:0000256" key="4">
    <source>
        <dbReference type="ARBA" id="ARBA00022917"/>
    </source>
</evidence>
<keyword evidence="8" id="KW-1185">Reference proteome</keyword>
<dbReference type="SUPFAM" id="SSF56420">
    <property type="entry name" value="Peptide deformylase"/>
    <property type="match status" value="1"/>
</dbReference>
<dbReference type="GO" id="GO:0046872">
    <property type="term" value="F:metal ion binding"/>
    <property type="evidence" value="ECO:0007669"/>
    <property type="project" value="UniProtKB-KW"/>
</dbReference>
<dbReference type="InterPro" id="IPR023635">
    <property type="entry name" value="Peptide_deformylase"/>
</dbReference>
<comment type="function">
    <text evidence="6">Removes the formyl group from the N-terminal Met of newly synthesized proteins. Requires at least a dipeptide for an efficient rate of reaction. N-terminal L-methionine is a prerequisite for activity but the enzyme has broad specificity at other positions.</text>
</comment>
<evidence type="ECO:0000256" key="6">
    <source>
        <dbReference type="HAMAP-Rule" id="MF_00163"/>
    </source>
</evidence>
<dbReference type="PANTHER" id="PTHR10458">
    <property type="entry name" value="PEPTIDE DEFORMYLASE"/>
    <property type="match status" value="1"/>
</dbReference>
<dbReference type="Pfam" id="PF01327">
    <property type="entry name" value="Pep_deformylase"/>
    <property type="match status" value="1"/>
</dbReference>
<dbReference type="RefSeq" id="WP_074731718.1">
    <property type="nucleotide sequence ID" value="NZ_FNSQ01000005.1"/>
</dbReference>
<comment type="similarity">
    <text evidence="1 6">Belongs to the polypeptide deformylase family.</text>
</comment>
<dbReference type="PIRSF" id="PIRSF004749">
    <property type="entry name" value="Pep_def"/>
    <property type="match status" value="1"/>
</dbReference>
<dbReference type="CDD" id="cd00487">
    <property type="entry name" value="Pep_deformylase"/>
    <property type="match status" value="1"/>
</dbReference>
<dbReference type="GO" id="GO:0042586">
    <property type="term" value="F:peptide deformylase activity"/>
    <property type="evidence" value="ECO:0007669"/>
    <property type="project" value="UniProtKB-UniRule"/>
</dbReference>
<sequence>MAVLPIRIMGDPVLHSPASLVEDISDDIRTLVSDMFETMDTAPGVGLAAPQVGVPLRIYTYAYVDDDDQPWRGVIINPELWMVPLEPGEPDDDLESEGCLSFPGERFPLRRSERVRVAGIDLEGKPVEIAVDGWRARIMQHEFDHLDGILYIDRLSDRDWKTVQKIAKKRGWGKPGASWLPGVDDLEG</sequence>
<comment type="cofactor">
    <cofactor evidence="6">
        <name>Fe(2+)</name>
        <dbReference type="ChEBI" id="CHEBI:29033"/>
    </cofactor>
    <text evidence="6">Binds 1 Fe(2+) ion.</text>
</comment>
<feature type="binding site" evidence="6">
    <location>
        <position position="145"/>
    </location>
    <ligand>
        <name>Fe cation</name>
        <dbReference type="ChEBI" id="CHEBI:24875"/>
    </ligand>
</feature>
<feature type="binding site" evidence="6">
    <location>
        <position position="99"/>
    </location>
    <ligand>
        <name>Fe cation</name>
        <dbReference type="ChEBI" id="CHEBI:24875"/>
    </ligand>
</feature>
<protein>
    <recommendedName>
        <fullName evidence="6">Peptide deformylase</fullName>
        <shortName evidence="6">PDF</shortName>
        <ecNumber evidence="6">3.5.1.88</ecNumber>
    </recommendedName>
    <alternativeName>
        <fullName evidence="6">Polypeptide deformylase</fullName>
    </alternativeName>
</protein>
<evidence type="ECO:0000256" key="5">
    <source>
        <dbReference type="ARBA" id="ARBA00023004"/>
    </source>
</evidence>
<dbReference type="EC" id="3.5.1.88" evidence="6"/>
<feature type="binding site" evidence="6">
    <location>
        <position position="141"/>
    </location>
    <ligand>
        <name>Fe cation</name>
        <dbReference type="ChEBI" id="CHEBI:24875"/>
    </ligand>
</feature>
<name>A0A1H4LDF0_9MICO</name>
<gene>
    <name evidence="6" type="primary">def</name>
    <name evidence="7" type="ORF">SAMN04489807_1751</name>
</gene>
<dbReference type="EMBL" id="FNSQ01000005">
    <property type="protein sequence ID" value="SEB68703.1"/>
    <property type="molecule type" value="Genomic_DNA"/>
</dbReference>
<keyword evidence="2 6" id="KW-0479">Metal-binding</keyword>
<evidence type="ECO:0000256" key="3">
    <source>
        <dbReference type="ARBA" id="ARBA00022801"/>
    </source>
</evidence>
<comment type="catalytic activity">
    <reaction evidence="6">
        <text>N-terminal N-formyl-L-methionyl-[peptide] + H2O = N-terminal L-methionyl-[peptide] + formate</text>
        <dbReference type="Rhea" id="RHEA:24420"/>
        <dbReference type="Rhea" id="RHEA-COMP:10639"/>
        <dbReference type="Rhea" id="RHEA-COMP:10640"/>
        <dbReference type="ChEBI" id="CHEBI:15377"/>
        <dbReference type="ChEBI" id="CHEBI:15740"/>
        <dbReference type="ChEBI" id="CHEBI:49298"/>
        <dbReference type="ChEBI" id="CHEBI:64731"/>
        <dbReference type="EC" id="3.5.1.88"/>
    </reaction>
</comment>
<dbReference type="NCBIfam" id="NF001159">
    <property type="entry name" value="PRK00150.1-3"/>
    <property type="match status" value="1"/>
</dbReference>
<dbReference type="PRINTS" id="PR01576">
    <property type="entry name" value="PDEFORMYLASE"/>
</dbReference>
<dbReference type="Gene3D" id="3.90.45.10">
    <property type="entry name" value="Peptide deformylase"/>
    <property type="match status" value="1"/>
</dbReference>
<keyword evidence="3 6" id="KW-0378">Hydrolase</keyword>
<organism evidence="7 8">
    <name type="scientific">Microbacterium hydrocarbonoxydans</name>
    <dbReference type="NCBI Taxonomy" id="273678"/>
    <lineage>
        <taxon>Bacteria</taxon>
        <taxon>Bacillati</taxon>
        <taxon>Actinomycetota</taxon>
        <taxon>Actinomycetes</taxon>
        <taxon>Micrococcales</taxon>
        <taxon>Microbacteriaceae</taxon>
        <taxon>Microbacterium</taxon>
    </lineage>
</organism>
<dbReference type="InterPro" id="IPR036821">
    <property type="entry name" value="Peptide_deformylase_sf"/>
</dbReference>
<evidence type="ECO:0000313" key="7">
    <source>
        <dbReference type="EMBL" id="SEB68703.1"/>
    </source>
</evidence>
<evidence type="ECO:0000256" key="2">
    <source>
        <dbReference type="ARBA" id="ARBA00022723"/>
    </source>
</evidence>
<dbReference type="AlphaFoldDB" id="A0A1H4LDF0"/>
<reference evidence="8" key="1">
    <citation type="submission" date="2016-10" db="EMBL/GenBank/DDBJ databases">
        <authorList>
            <person name="Varghese N."/>
            <person name="Submissions S."/>
        </authorList>
    </citation>
    <scope>NUCLEOTIDE SEQUENCE [LARGE SCALE GENOMIC DNA]</scope>
    <source>
        <strain evidence="8">DSM 16089</strain>
    </source>
</reference>
<proteinExistence type="inferred from homology"/>